<sequence>MRPYTFEDWLNNKFVHEKTCFDVECLNDSENYLELVRMGKMTYDVLNHIQSEQNKAYLFMINYTLESYKAFFESKRLVSLDYKKLIELKVEAIEQLFEREKILYTDVITPRMHRKIRYGAKFITSDQYKGFLNGHLDAKFPPSSSYFGKNRIKTPDGHVRIDSYSLPIEDQTAYARMEVQVLYHKWLKDKLSEEVSSNHQQGDIIDESENESKIGVKAWAIVFYYTMRGDEIKISDVEEFKTKHNLKCSTDSLKNKIYSVRKEITEAAPKRSIISQIEKAIDVLRLYYPGKVWSAEDSLRDIKVDIDHQSN</sequence>
<organism evidence="1 2">
    <name type="scientific">Parapedobacter composti</name>
    <dbReference type="NCBI Taxonomy" id="623281"/>
    <lineage>
        <taxon>Bacteria</taxon>
        <taxon>Pseudomonadati</taxon>
        <taxon>Bacteroidota</taxon>
        <taxon>Sphingobacteriia</taxon>
        <taxon>Sphingobacteriales</taxon>
        <taxon>Sphingobacteriaceae</taxon>
        <taxon>Parapedobacter</taxon>
    </lineage>
</organism>
<evidence type="ECO:0000313" key="2">
    <source>
        <dbReference type="Proteomes" id="UP000199577"/>
    </source>
</evidence>
<dbReference type="Proteomes" id="UP000199577">
    <property type="component" value="Unassembled WGS sequence"/>
</dbReference>
<reference evidence="2" key="1">
    <citation type="submission" date="2016-10" db="EMBL/GenBank/DDBJ databases">
        <authorList>
            <person name="Varghese N."/>
            <person name="Submissions S."/>
        </authorList>
    </citation>
    <scope>NUCLEOTIDE SEQUENCE [LARGE SCALE GENOMIC DNA]</scope>
    <source>
        <strain evidence="2">DSM 22900</strain>
    </source>
</reference>
<gene>
    <name evidence="1" type="ORF">SAMN05421747_1046</name>
</gene>
<protein>
    <submittedName>
        <fullName evidence="1">Uncharacterized protein</fullName>
    </submittedName>
</protein>
<dbReference type="AlphaFoldDB" id="A0A1I1GDR3"/>
<proteinExistence type="predicted"/>
<name>A0A1I1GDR3_9SPHI</name>
<accession>A0A1I1GDR3</accession>
<dbReference type="EMBL" id="FOLL01000004">
    <property type="protein sequence ID" value="SFC07240.1"/>
    <property type="molecule type" value="Genomic_DNA"/>
</dbReference>
<evidence type="ECO:0000313" key="1">
    <source>
        <dbReference type="EMBL" id="SFC07240.1"/>
    </source>
</evidence>
<keyword evidence="2" id="KW-1185">Reference proteome</keyword>
<dbReference type="STRING" id="623281.SAMN05421747_1046"/>